<evidence type="ECO:0000256" key="6">
    <source>
        <dbReference type="ARBA" id="ARBA00022741"/>
    </source>
</evidence>
<keyword evidence="5 11" id="KW-0545">Nucleotide biosynthesis</keyword>
<evidence type="ECO:0000256" key="3">
    <source>
        <dbReference type="ARBA" id="ARBA00017144"/>
    </source>
</evidence>
<dbReference type="AlphaFoldDB" id="A0A919Y5A0"/>
<dbReference type="FunFam" id="3.40.50.300:FF:000225">
    <property type="entry name" value="Thymidylate kinase"/>
    <property type="match status" value="1"/>
</dbReference>
<evidence type="ECO:0000313" key="14">
    <source>
        <dbReference type="Proteomes" id="UP000678895"/>
    </source>
</evidence>
<dbReference type="GO" id="GO:0005524">
    <property type="term" value="F:ATP binding"/>
    <property type="evidence" value="ECO:0007669"/>
    <property type="project" value="UniProtKB-UniRule"/>
</dbReference>
<dbReference type="PROSITE" id="PS01331">
    <property type="entry name" value="THYMIDYLATE_KINASE"/>
    <property type="match status" value="1"/>
</dbReference>
<dbReference type="InterPro" id="IPR039430">
    <property type="entry name" value="Thymidylate_kin-like_dom"/>
</dbReference>
<dbReference type="Pfam" id="PF02223">
    <property type="entry name" value="Thymidylate_kin"/>
    <property type="match status" value="1"/>
</dbReference>
<sequence length="226" mass="24950">MNVHEQVQEEGVNRRKGLFITLEGGEGAGKTSLMEEAARVLEARGIQYMTTREPGGIRIAESIREIILNPSHTEMDARTEALLYAAARRQHLAEKVEPMLAQGITVLSDRFVDSSLVYQGYARGLGIEEVLSINMFATAGRFPDMTFYLDIEPEQGLARIAAGQGREVNRLDLEGLSFHHKVREGYRIVSGMFPSRIHEIDASGSFEEVAAALTARLDAALKDFGV</sequence>
<dbReference type="PANTHER" id="PTHR10344:SF4">
    <property type="entry name" value="UMP-CMP KINASE 2, MITOCHONDRIAL"/>
    <property type="match status" value="1"/>
</dbReference>
<dbReference type="GO" id="GO:0005829">
    <property type="term" value="C:cytosol"/>
    <property type="evidence" value="ECO:0007669"/>
    <property type="project" value="TreeGrafter"/>
</dbReference>
<feature type="binding site" evidence="11">
    <location>
        <begin position="24"/>
        <end position="31"/>
    </location>
    <ligand>
        <name>ATP</name>
        <dbReference type="ChEBI" id="CHEBI:30616"/>
    </ligand>
</feature>
<dbReference type="GO" id="GO:0006235">
    <property type="term" value="P:dTTP biosynthetic process"/>
    <property type="evidence" value="ECO:0007669"/>
    <property type="project" value="UniProtKB-UniRule"/>
</dbReference>
<dbReference type="RefSeq" id="WP_301630951.1">
    <property type="nucleotide sequence ID" value="NZ_BORS01000035.1"/>
</dbReference>
<protein>
    <recommendedName>
        <fullName evidence="3 11">Thymidylate kinase</fullName>
        <ecNumber evidence="2 11">2.7.4.9</ecNumber>
    </recommendedName>
    <alternativeName>
        <fullName evidence="11">dTMP kinase</fullName>
    </alternativeName>
</protein>
<gene>
    <name evidence="11 13" type="primary">tmk</name>
    <name evidence="13" type="ORF">J41TS4_49440</name>
</gene>
<comment type="catalytic activity">
    <reaction evidence="9 11">
        <text>dTMP + ATP = dTDP + ADP</text>
        <dbReference type="Rhea" id="RHEA:13517"/>
        <dbReference type="ChEBI" id="CHEBI:30616"/>
        <dbReference type="ChEBI" id="CHEBI:58369"/>
        <dbReference type="ChEBI" id="CHEBI:63528"/>
        <dbReference type="ChEBI" id="CHEBI:456216"/>
        <dbReference type="EC" id="2.7.4.9"/>
    </reaction>
</comment>
<evidence type="ECO:0000256" key="10">
    <source>
        <dbReference type="ARBA" id="ARBA00057735"/>
    </source>
</evidence>
<evidence type="ECO:0000256" key="5">
    <source>
        <dbReference type="ARBA" id="ARBA00022727"/>
    </source>
</evidence>
<dbReference type="EC" id="2.7.4.9" evidence="2 11"/>
<evidence type="ECO:0000256" key="7">
    <source>
        <dbReference type="ARBA" id="ARBA00022777"/>
    </source>
</evidence>
<dbReference type="GO" id="GO:0006233">
    <property type="term" value="P:dTDP biosynthetic process"/>
    <property type="evidence" value="ECO:0007669"/>
    <property type="project" value="InterPro"/>
</dbReference>
<dbReference type="Gene3D" id="3.40.50.300">
    <property type="entry name" value="P-loop containing nucleotide triphosphate hydrolases"/>
    <property type="match status" value="1"/>
</dbReference>
<keyword evidence="4 11" id="KW-0808">Transferase</keyword>
<comment type="similarity">
    <text evidence="1 11">Belongs to the thymidylate kinase family.</text>
</comment>
<keyword evidence="8 11" id="KW-0067">ATP-binding</keyword>
<dbReference type="InterPro" id="IPR018095">
    <property type="entry name" value="Thymidylate_kin_CS"/>
</dbReference>
<comment type="caution">
    <text evidence="13">The sequence shown here is derived from an EMBL/GenBank/DDBJ whole genome shotgun (WGS) entry which is preliminary data.</text>
</comment>
<comment type="function">
    <text evidence="10 11">Phosphorylation of dTMP to form dTDP in both de novo and salvage pathways of dTTP synthesis.</text>
</comment>
<evidence type="ECO:0000256" key="4">
    <source>
        <dbReference type="ARBA" id="ARBA00022679"/>
    </source>
</evidence>
<evidence type="ECO:0000256" key="8">
    <source>
        <dbReference type="ARBA" id="ARBA00022840"/>
    </source>
</evidence>
<dbReference type="InterPro" id="IPR027417">
    <property type="entry name" value="P-loop_NTPase"/>
</dbReference>
<evidence type="ECO:0000256" key="9">
    <source>
        <dbReference type="ARBA" id="ARBA00048743"/>
    </source>
</evidence>
<name>A0A919Y5A0_9BACL</name>
<keyword evidence="7 11" id="KW-0418">Kinase</keyword>
<dbReference type="SUPFAM" id="SSF52540">
    <property type="entry name" value="P-loop containing nucleoside triphosphate hydrolases"/>
    <property type="match status" value="1"/>
</dbReference>
<evidence type="ECO:0000256" key="1">
    <source>
        <dbReference type="ARBA" id="ARBA00009776"/>
    </source>
</evidence>
<dbReference type="Proteomes" id="UP000678895">
    <property type="component" value="Unassembled WGS sequence"/>
</dbReference>
<evidence type="ECO:0000256" key="2">
    <source>
        <dbReference type="ARBA" id="ARBA00012980"/>
    </source>
</evidence>
<dbReference type="NCBIfam" id="TIGR00041">
    <property type="entry name" value="DTMP_kinase"/>
    <property type="match status" value="1"/>
</dbReference>
<reference evidence="13" key="1">
    <citation type="submission" date="2021-03" db="EMBL/GenBank/DDBJ databases">
        <title>Antimicrobial resistance genes in bacteria isolated from Japanese honey, and their potential for conferring macrolide and lincosamide resistance in the American foulbrood pathogen Paenibacillus larvae.</title>
        <authorList>
            <person name="Okamoto M."/>
            <person name="Kumagai M."/>
            <person name="Kanamori H."/>
            <person name="Takamatsu D."/>
        </authorList>
    </citation>
    <scope>NUCLEOTIDE SEQUENCE</scope>
    <source>
        <strain evidence="13">J41TS4</strain>
    </source>
</reference>
<dbReference type="GO" id="GO:0006227">
    <property type="term" value="P:dUDP biosynthetic process"/>
    <property type="evidence" value="ECO:0007669"/>
    <property type="project" value="TreeGrafter"/>
</dbReference>
<keyword evidence="14" id="KW-1185">Reference proteome</keyword>
<dbReference type="EMBL" id="BORS01000035">
    <property type="protein sequence ID" value="GIO45186.1"/>
    <property type="molecule type" value="Genomic_DNA"/>
</dbReference>
<evidence type="ECO:0000313" key="13">
    <source>
        <dbReference type="EMBL" id="GIO45186.1"/>
    </source>
</evidence>
<dbReference type="CDD" id="cd01672">
    <property type="entry name" value="TMPK"/>
    <property type="match status" value="1"/>
</dbReference>
<evidence type="ECO:0000259" key="12">
    <source>
        <dbReference type="Pfam" id="PF02223"/>
    </source>
</evidence>
<dbReference type="HAMAP" id="MF_00165">
    <property type="entry name" value="Thymidylate_kinase"/>
    <property type="match status" value="1"/>
</dbReference>
<dbReference type="InterPro" id="IPR018094">
    <property type="entry name" value="Thymidylate_kinase"/>
</dbReference>
<organism evidence="13 14">
    <name type="scientific">Paenibacillus apis</name>
    <dbReference type="NCBI Taxonomy" id="1792174"/>
    <lineage>
        <taxon>Bacteria</taxon>
        <taxon>Bacillati</taxon>
        <taxon>Bacillota</taxon>
        <taxon>Bacilli</taxon>
        <taxon>Bacillales</taxon>
        <taxon>Paenibacillaceae</taxon>
        <taxon>Paenibacillus</taxon>
    </lineage>
</organism>
<keyword evidence="6 11" id="KW-0547">Nucleotide-binding</keyword>
<evidence type="ECO:0000256" key="11">
    <source>
        <dbReference type="HAMAP-Rule" id="MF_00165"/>
    </source>
</evidence>
<accession>A0A919Y5A0</accession>
<feature type="domain" description="Thymidylate kinase-like" evidence="12">
    <location>
        <begin position="22"/>
        <end position="211"/>
    </location>
</feature>
<dbReference type="PANTHER" id="PTHR10344">
    <property type="entry name" value="THYMIDYLATE KINASE"/>
    <property type="match status" value="1"/>
</dbReference>
<proteinExistence type="inferred from homology"/>
<dbReference type="GO" id="GO:0004798">
    <property type="term" value="F:dTMP kinase activity"/>
    <property type="evidence" value="ECO:0007669"/>
    <property type="project" value="UniProtKB-UniRule"/>
</dbReference>